<dbReference type="SUPFAM" id="SSF50370">
    <property type="entry name" value="Ricin B-like lectins"/>
    <property type="match status" value="1"/>
</dbReference>
<name>A0A6J4JT36_9ACTN</name>
<gene>
    <name evidence="2" type="ORF">AVDCRST_MAG41-4026</name>
</gene>
<accession>A0A6J4JT36</accession>
<proteinExistence type="predicted"/>
<reference evidence="2" key="1">
    <citation type="submission" date="2020-02" db="EMBL/GenBank/DDBJ databases">
        <authorList>
            <person name="Meier V. D."/>
        </authorList>
    </citation>
    <scope>NUCLEOTIDE SEQUENCE</scope>
    <source>
        <strain evidence="2">AVDCRST_MAG41</strain>
    </source>
</reference>
<dbReference type="AlphaFoldDB" id="A0A6J4JT36"/>
<dbReference type="Pfam" id="PF00652">
    <property type="entry name" value="Ricin_B_lectin"/>
    <property type="match status" value="1"/>
</dbReference>
<dbReference type="EMBL" id="CADCTP010000380">
    <property type="protein sequence ID" value="CAA9286520.1"/>
    <property type="molecule type" value="Genomic_DNA"/>
</dbReference>
<dbReference type="PROSITE" id="PS50231">
    <property type="entry name" value="RICIN_B_LECTIN"/>
    <property type="match status" value="1"/>
</dbReference>
<organism evidence="2">
    <name type="scientific">uncultured Mycobacteriales bacterium</name>
    <dbReference type="NCBI Taxonomy" id="581187"/>
    <lineage>
        <taxon>Bacteria</taxon>
        <taxon>Bacillati</taxon>
        <taxon>Actinomycetota</taxon>
        <taxon>Actinomycetes</taxon>
        <taxon>Mycobacteriales</taxon>
        <taxon>environmental samples</taxon>
    </lineage>
</organism>
<feature type="domain" description="Ricin B lectin" evidence="1">
    <location>
        <begin position="5"/>
        <end position="70"/>
    </location>
</feature>
<dbReference type="InterPro" id="IPR000772">
    <property type="entry name" value="Ricin_B_lectin"/>
</dbReference>
<evidence type="ECO:0000313" key="2">
    <source>
        <dbReference type="EMBL" id="CAA9286520.1"/>
    </source>
</evidence>
<evidence type="ECO:0000259" key="1">
    <source>
        <dbReference type="Pfam" id="PF00652"/>
    </source>
</evidence>
<dbReference type="Gene3D" id="2.80.10.50">
    <property type="match status" value="2"/>
</dbReference>
<dbReference type="InterPro" id="IPR035992">
    <property type="entry name" value="Ricin_B-like_lectins"/>
</dbReference>
<sequence>DVSAGGSADGTKIQLWTCNGSGAQNWVHQADQTLRNPQSGKCLDVSANNPADGQKVHLWTCITGAANQRWTLPA</sequence>
<protein>
    <submittedName>
        <fullName evidence="2">CBM13</fullName>
    </submittedName>
</protein>
<feature type="non-terminal residue" evidence="2">
    <location>
        <position position="1"/>
    </location>
</feature>